<dbReference type="InterPro" id="IPR038696">
    <property type="entry name" value="IalB_sf"/>
</dbReference>
<dbReference type="Pfam" id="PF06776">
    <property type="entry name" value="IalB"/>
    <property type="match status" value="1"/>
</dbReference>
<dbReference type="Gene3D" id="2.60.40.1880">
    <property type="entry name" value="Invasion associated locus B (IalB) protein"/>
    <property type="match status" value="1"/>
</dbReference>
<feature type="signal peptide" evidence="1">
    <location>
        <begin position="1"/>
        <end position="21"/>
    </location>
</feature>
<dbReference type="OrthoDB" id="9806572at2"/>
<gene>
    <name evidence="2" type="ORF">FZ934_12925</name>
</gene>
<accession>A0A5Q0C719</accession>
<evidence type="ECO:0000313" key="2">
    <source>
        <dbReference type="EMBL" id="QFY61223.1"/>
    </source>
</evidence>
<organism evidence="2 3">
    <name type="scientific">Rhizobium grahamii</name>
    <dbReference type="NCBI Taxonomy" id="1120045"/>
    <lineage>
        <taxon>Bacteria</taxon>
        <taxon>Pseudomonadati</taxon>
        <taxon>Pseudomonadota</taxon>
        <taxon>Alphaproteobacteria</taxon>
        <taxon>Hyphomicrobiales</taxon>
        <taxon>Rhizobiaceae</taxon>
        <taxon>Rhizobium/Agrobacterium group</taxon>
        <taxon>Rhizobium</taxon>
    </lineage>
</organism>
<dbReference type="InterPro" id="IPR010642">
    <property type="entry name" value="Invasion_prot_B"/>
</dbReference>
<dbReference type="RefSeq" id="WP_153271374.1">
    <property type="nucleotide sequence ID" value="NZ_CP043498.1"/>
</dbReference>
<dbReference type="KEGG" id="rgr:FZ934_12925"/>
<dbReference type="Proteomes" id="UP000326881">
    <property type="component" value="Chromosome"/>
</dbReference>
<dbReference type="AlphaFoldDB" id="A0A5Q0C719"/>
<name>A0A5Q0C719_9HYPH</name>
<proteinExistence type="predicted"/>
<keyword evidence="1" id="KW-0732">Signal</keyword>
<evidence type="ECO:0000256" key="1">
    <source>
        <dbReference type="SAM" id="SignalP"/>
    </source>
</evidence>
<protein>
    <submittedName>
        <fullName evidence="2">Uncharacterized protein</fullName>
    </submittedName>
</protein>
<reference evidence="2 3" key="1">
    <citation type="submission" date="2019-08" db="EMBL/GenBank/DDBJ databases">
        <title>Prosopis cineraria nodule microbiome.</title>
        <authorList>
            <person name="Ali R."/>
            <person name="Chaluvadi S.R."/>
            <person name="Wang X."/>
        </authorList>
    </citation>
    <scope>NUCLEOTIDE SEQUENCE [LARGE SCALE GENOMIC DNA]</scope>
    <source>
        <strain evidence="2 3">BG7</strain>
    </source>
</reference>
<sequence>MKRTAILSFCLALSSAVAAHAQPTMIKKFDDWGVYSYSREGRTVCYLLTVPKTAQPAGVDHGRNFFVIGKAPGKLTAYEPQAIMGYDLKPGSRGQIQIGDRTFAMFAKGKSAWVLEESKESDVIEAMRSGSDMTIAVVSNRGTQTSYTYSLSGVTAALKQMSQCK</sequence>
<keyword evidence="3" id="KW-1185">Reference proteome</keyword>
<feature type="chain" id="PRO_5024865479" evidence="1">
    <location>
        <begin position="22"/>
        <end position="165"/>
    </location>
</feature>
<dbReference type="EMBL" id="CP043498">
    <property type="protein sequence ID" value="QFY61223.1"/>
    <property type="molecule type" value="Genomic_DNA"/>
</dbReference>
<evidence type="ECO:0000313" key="3">
    <source>
        <dbReference type="Proteomes" id="UP000326881"/>
    </source>
</evidence>